<evidence type="ECO:0000313" key="8">
    <source>
        <dbReference type="EMBL" id="NDV32923.1"/>
    </source>
</evidence>
<dbReference type="InterPro" id="IPR004000">
    <property type="entry name" value="Actin"/>
</dbReference>
<keyword evidence="5" id="KW-0206">Cytoskeleton</keyword>
<organism evidence="8">
    <name type="scientific">Arcella intermedia</name>
    <dbReference type="NCBI Taxonomy" id="1963864"/>
    <lineage>
        <taxon>Eukaryota</taxon>
        <taxon>Amoebozoa</taxon>
        <taxon>Tubulinea</taxon>
        <taxon>Elardia</taxon>
        <taxon>Arcellinida</taxon>
        <taxon>Sphaerothecina</taxon>
        <taxon>Arcellidae</taxon>
        <taxon>Arcella</taxon>
    </lineage>
</organism>
<comment type="similarity">
    <text evidence="7">Belongs to the actin family.</text>
</comment>
<dbReference type="PRINTS" id="PR00190">
    <property type="entry name" value="ACTIN"/>
</dbReference>
<dbReference type="GO" id="GO:0005856">
    <property type="term" value="C:cytoskeleton"/>
    <property type="evidence" value="ECO:0007669"/>
    <property type="project" value="UniProtKB-SubCell"/>
</dbReference>
<name>A0A6B2L7B9_9EUKA</name>
<dbReference type="Gene3D" id="3.90.640.10">
    <property type="entry name" value="Actin, Chain A, domain 4"/>
    <property type="match status" value="1"/>
</dbReference>
<evidence type="ECO:0000256" key="4">
    <source>
        <dbReference type="ARBA" id="ARBA00022840"/>
    </source>
</evidence>
<dbReference type="SMART" id="SM00268">
    <property type="entry name" value="ACTIN"/>
    <property type="match status" value="1"/>
</dbReference>
<evidence type="ECO:0000256" key="2">
    <source>
        <dbReference type="ARBA" id="ARBA00022490"/>
    </source>
</evidence>
<dbReference type="FunFam" id="3.30.420.40:FF:000148">
    <property type="entry name" value="Actin, alpha skeletal muscle"/>
    <property type="match status" value="1"/>
</dbReference>
<evidence type="ECO:0000256" key="1">
    <source>
        <dbReference type="ARBA" id="ARBA00004245"/>
    </source>
</evidence>
<dbReference type="GO" id="GO:0005524">
    <property type="term" value="F:ATP binding"/>
    <property type="evidence" value="ECO:0007669"/>
    <property type="project" value="UniProtKB-KW"/>
</dbReference>
<dbReference type="AlphaFoldDB" id="A0A6B2L7B9"/>
<accession>A0A6B2L7B9</accession>
<dbReference type="Gene3D" id="3.30.420.40">
    <property type="match status" value="2"/>
</dbReference>
<evidence type="ECO:0000256" key="5">
    <source>
        <dbReference type="ARBA" id="ARBA00023212"/>
    </source>
</evidence>
<dbReference type="InterPro" id="IPR004001">
    <property type="entry name" value="Actin_CS"/>
</dbReference>
<evidence type="ECO:0000256" key="6">
    <source>
        <dbReference type="ARBA" id="ARBA00025474"/>
    </source>
</evidence>
<reference evidence="8" key="1">
    <citation type="journal article" date="2020" name="J. Eukaryot. Microbiol.">
        <title>De novo Sequencing, Assembly and Annotation of the Transcriptome for the Free-Living Testate Amoeba Arcella intermedia.</title>
        <authorList>
            <person name="Ribeiro G.M."/>
            <person name="Porfirio-Sousa A.L."/>
            <person name="Maurer-Alcala X.X."/>
            <person name="Katz L.A."/>
            <person name="Lahr D.J.G."/>
        </authorList>
    </citation>
    <scope>NUCLEOTIDE SEQUENCE</scope>
</reference>
<dbReference type="PROSITE" id="PS00432">
    <property type="entry name" value="ACTINS_2"/>
    <property type="match status" value="1"/>
</dbReference>
<sequence length="366" mass="40854">MPVVLDSGSGVCRAGLAGDDAPRSVFSSVAGRCMFEVSMHGTSLKDRYVGPEAQQRRGILHLNYPMKHGIVTHWDDMERVWDYAFRTELRINPEERPILTTEAPLNPKSNREKTAQLMFERFQFPSFYVALGGILGVYSSGRCVAVMLLDIGDGVCSISNVVRGWTFEHATMRMDLAGSDLTEYLSRLLTARGYNFSSSAGQEIVREIKEKQCYVAPDYEQEASSRLLKTYKLPDGHTITLGSEIFLCPEALFNPSLVGMEQHGVHQFVYNSIMKCEDNFRSELFENIVLCGGTTMLPGFSDRIQKEIAALAPPNQLIKTVAPPERKYSVWIGGSILASLSCFSQVWITKEEYNEKGPNILHTKAG</sequence>
<keyword evidence="2" id="KW-0963">Cytoplasm</keyword>
<dbReference type="SUPFAM" id="SSF53067">
    <property type="entry name" value="Actin-like ATPase domain"/>
    <property type="match status" value="2"/>
</dbReference>
<dbReference type="FunFam" id="3.30.420.40:FF:000058">
    <property type="entry name" value="Putative actin-related protein 5"/>
    <property type="match status" value="1"/>
</dbReference>
<dbReference type="GO" id="GO:0016192">
    <property type="term" value="P:vesicle-mediated transport"/>
    <property type="evidence" value="ECO:0007669"/>
    <property type="project" value="UniProtKB-ARBA"/>
</dbReference>
<dbReference type="InterPro" id="IPR043129">
    <property type="entry name" value="ATPase_NBD"/>
</dbReference>
<evidence type="ECO:0008006" key="9">
    <source>
        <dbReference type="Google" id="ProtNLM"/>
    </source>
</evidence>
<keyword evidence="3" id="KW-0547">Nucleotide-binding</keyword>
<comment type="subcellular location">
    <subcellularLocation>
        <location evidence="1">Cytoplasm</location>
        <location evidence="1">Cytoskeleton</location>
    </subcellularLocation>
</comment>
<dbReference type="EMBL" id="GIBP01003954">
    <property type="protein sequence ID" value="NDV32923.1"/>
    <property type="molecule type" value="Transcribed_RNA"/>
</dbReference>
<dbReference type="FunFam" id="3.90.640.10:FF:000007">
    <property type="entry name" value="Actin like 7B"/>
    <property type="match status" value="1"/>
</dbReference>
<evidence type="ECO:0000256" key="7">
    <source>
        <dbReference type="RuleBase" id="RU000487"/>
    </source>
</evidence>
<dbReference type="Pfam" id="PF00022">
    <property type="entry name" value="Actin"/>
    <property type="match status" value="1"/>
</dbReference>
<proteinExistence type="inferred from homology"/>
<comment type="function">
    <text evidence="6">Actins are highly conserved proteins that are involved in various types of cell motility and are ubiquitously expressed in all eukaryotic cells. Multiple isoforms are involved in various cellular functions such as cytoskeleton structure, cell mobility, chromosome movement and muscle contraction.</text>
</comment>
<evidence type="ECO:0000256" key="3">
    <source>
        <dbReference type="ARBA" id="ARBA00022741"/>
    </source>
</evidence>
<dbReference type="PANTHER" id="PTHR11937">
    <property type="entry name" value="ACTIN"/>
    <property type="match status" value="1"/>
</dbReference>
<protein>
    <recommendedName>
        <fullName evidence="9">Actin</fullName>
    </recommendedName>
</protein>
<keyword evidence="4" id="KW-0067">ATP-binding</keyword>